<evidence type="ECO:0000259" key="20">
    <source>
        <dbReference type="PROSITE" id="PS51383"/>
    </source>
</evidence>
<dbReference type="RefSeq" id="WP_106685596.1">
    <property type="nucleotide sequence ID" value="NZ_CP027667.1"/>
</dbReference>
<evidence type="ECO:0000256" key="15">
    <source>
        <dbReference type="ARBA" id="ARBA00048238"/>
    </source>
</evidence>
<dbReference type="PANTHER" id="PTHR12592:SF0">
    <property type="entry name" value="ATP-DEPENDENT (S)-NAD(P)H-HYDRATE DEHYDRATASE"/>
    <property type="match status" value="1"/>
</dbReference>
<dbReference type="Gene3D" id="3.40.1190.20">
    <property type="match status" value="1"/>
</dbReference>
<dbReference type="GO" id="GO:0046872">
    <property type="term" value="F:metal ion binding"/>
    <property type="evidence" value="ECO:0007669"/>
    <property type="project" value="UniProtKB-UniRule"/>
</dbReference>
<comment type="function">
    <text evidence="18">Catalyzes the epimerization of the S- and R-forms of NAD(P)HX, a damaged form of NAD(P)H that is a result of enzymatic or heat-dependent hydration. This is a prerequisite for the S-specific NAD(P)H-hydrate dehydratase to allow the repair of both epimers of NAD(P)HX.</text>
</comment>
<dbReference type="GO" id="GO:0046496">
    <property type="term" value="P:nicotinamide nucleotide metabolic process"/>
    <property type="evidence" value="ECO:0007669"/>
    <property type="project" value="UniProtKB-UniRule"/>
</dbReference>
<dbReference type="Pfam" id="PF03853">
    <property type="entry name" value="YjeF_N"/>
    <property type="match status" value="1"/>
</dbReference>
<dbReference type="EC" id="4.2.1.136" evidence="19"/>
<comment type="function">
    <text evidence="14 19">Bifunctional enzyme that catalyzes the epimerization of the S- and R-forms of NAD(P)HX and the dehydration of the S-form of NAD(P)HX at the expense of ADP, which is converted to AMP. This allows the repair of both epimers of NAD(P)HX, a damaged form of NAD(P)H that is a result of enzymatic or heat-dependent hydration.</text>
</comment>
<evidence type="ECO:0000256" key="14">
    <source>
        <dbReference type="ARBA" id="ARBA00025153"/>
    </source>
</evidence>
<comment type="catalytic activity">
    <reaction evidence="1 18 19">
        <text>(6R)-NADHX = (6S)-NADHX</text>
        <dbReference type="Rhea" id="RHEA:32215"/>
        <dbReference type="ChEBI" id="CHEBI:64074"/>
        <dbReference type="ChEBI" id="CHEBI:64075"/>
        <dbReference type="EC" id="5.1.99.6"/>
    </reaction>
</comment>
<dbReference type="InterPro" id="IPR000631">
    <property type="entry name" value="CARKD"/>
</dbReference>
<dbReference type="HAMAP" id="MF_01966">
    <property type="entry name" value="NADHX_epimerase"/>
    <property type="match status" value="1"/>
</dbReference>
<organism evidence="22 23">
    <name type="scientific">Melaminivora suipulveris</name>
    <dbReference type="NCBI Taxonomy" id="2109913"/>
    <lineage>
        <taxon>Bacteria</taxon>
        <taxon>Pseudomonadati</taxon>
        <taxon>Pseudomonadota</taxon>
        <taxon>Betaproteobacteria</taxon>
        <taxon>Burkholderiales</taxon>
        <taxon>Comamonadaceae</taxon>
        <taxon>Melaminivora</taxon>
    </lineage>
</organism>
<evidence type="ECO:0000256" key="10">
    <source>
        <dbReference type="ARBA" id="ARBA00023027"/>
    </source>
</evidence>
<evidence type="ECO:0000256" key="9">
    <source>
        <dbReference type="ARBA" id="ARBA00022958"/>
    </source>
</evidence>
<gene>
    <name evidence="17" type="primary">nnrD</name>
    <name evidence="18" type="synonym">nnrE</name>
    <name evidence="22" type="ORF">C6568_17590</name>
</gene>
<comment type="catalytic activity">
    <reaction evidence="15 17 19">
        <text>(6S)-NADHX + ADP = AMP + phosphate + NADH + H(+)</text>
        <dbReference type="Rhea" id="RHEA:32223"/>
        <dbReference type="ChEBI" id="CHEBI:15378"/>
        <dbReference type="ChEBI" id="CHEBI:43474"/>
        <dbReference type="ChEBI" id="CHEBI:57945"/>
        <dbReference type="ChEBI" id="CHEBI:64074"/>
        <dbReference type="ChEBI" id="CHEBI:456215"/>
        <dbReference type="ChEBI" id="CHEBI:456216"/>
        <dbReference type="EC" id="4.2.1.136"/>
    </reaction>
</comment>
<comment type="subunit">
    <text evidence="17">Homotetramer.</text>
</comment>
<comment type="similarity">
    <text evidence="4 19">In the C-terminal section; belongs to the NnrD/CARKD family.</text>
</comment>
<keyword evidence="13" id="KW-0511">Multifunctional enzyme</keyword>
<accession>A0A2R3QHI7</accession>
<evidence type="ECO:0000313" key="22">
    <source>
        <dbReference type="EMBL" id="AVO51216.1"/>
    </source>
</evidence>
<feature type="binding site" evidence="17">
    <location>
        <position position="328"/>
    </location>
    <ligand>
        <name>(6S)-NADPHX</name>
        <dbReference type="ChEBI" id="CHEBI:64076"/>
    </ligand>
</feature>
<sequence length="505" mass="50455">MQRITAHSTYPLFSAQATRDVEAAAAAQLPPHTLMQRAGAATARLALALAPHARTVWIACGGGNNGGDGLEAAAVLHAQGRRVLVTCLGAGPQRLPADARASWNKAMCAGVPFTDTPPTLSPQDLCVDALLGAGLSAAARNRSHDERLPQCLAAVQASRAPVLCVDLPSGLLADSGQYAPGLAPQAPPTAARHTLALLTLKPGLFTAHGRDAAGSVWFDALGVDPAATPCAWLRGSPAPSARLHASHKGSFGDVAIVGGEGFAARGMGMTGAALLAASAAVHAGAGRVLVSLLDEHGASAAALAAALPEAMPRRLDALALESLTVVAGCGGGAAIAPALGSILERAPRLVLDADALNAIAAETGLAHQLRARQTTGHQATVLTPHPLEAARLLGASTQAVQADRLAAARELAQWAGCTVVLKGSGSVTAAPEQAPLINPTGNARLATAGTGDVLAGLIGACLAAGHGARAAAAAACWQHGAAADAWPPERALTALRLARSLTPVA</sequence>
<comment type="similarity">
    <text evidence="18">Belongs to the NnrE/AIBP family.</text>
</comment>
<keyword evidence="11 18" id="KW-0413">Isomerase</keyword>
<dbReference type="HAMAP" id="MF_01965">
    <property type="entry name" value="NADHX_dehydratase"/>
    <property type="match status" value="1"/>
</dbReference>
<evidence type="ECO:0000313" key="23">
    <source>
        <dbReference type="Proteomes" id="UP000237925"/>
    </source>
</evidence>
<keyword evidence="12 17" id="KW-0456">Lyase</keyword>
<dbReference type="NCBIfam" id="TIGR00196">
    <property type="entry name" value="yjeF_cterm"/>
    <property type="match status" value="1"/>
</dbReference>
<evidence type="ECO:0000256" key="4">
    <source>
        <dbReference type="ARBA" id="ARBA00009524"/>
    </source>
</evidence>
<dbReference type="InterPro" id="IPR017953">
    <property type="entry name" value="Carbohydrate_kinase_pred_CS"/>
</dbReference>
<comment type="cofactor">
    <cofactor evidence="18 19">
        <name>K(+)</name>
        <dbReference type="ChEBI" id="CHEBI:29103"/>
    </cofactor>
    <text evidence="18 19">Binds 1 potassium ion per subunit.</text>
</comment>
<dbReference type="GO" id="GO:0052856">
    <property type="term" value="F:NAD(P)HX epimerase activity"/>
    <property type="evidence" value="ECO:0007669"/>
    <property type="project" value="UniProtKB-UniRule"/>
</dbReference>
<dbReference type="GO" id="GO:0005524">
    <property type="term" value="F:ATP binding"/>
    <property type="evidence" value="ECO:0007669"/>
    <property type="project" value="UniProtKB-UniRule"/>
</dbReference>
<dbReference type="InterPro" id="IPR029056">
    <property type="entry name" value="Ribokinase-like"/>
</dbReference>
<feature type="binding site" evidence="18">
    <location>
        <position position="169"/>
    </location>
    <ligand>
        <name>K(+)</name>
        <dbReference type="ChEBI" id="CHEBI:29103"/>
    </ligand>
</feature>
<comment type="similarity">
    <text evidence="3 19">In the N-terminal section; belongs to the NnrE/AIBP family.</text>
</comment>
<evidence type="ECO:0000256" key="3">
    <source>
        <dbReference type="ARBA" id="ARBA00006001"/>
    </source>
</evidence>
<evidence type="ECO:0000259" key="21">
    <source>
        <dbReference type="PROSITE" id="PS51385"/>
    </source>
</evidence>
<feature type="binding site" evidence="17">
    <location>
        <begin position="422"/>
        <end position="426"/>
    </location>
    <ligand>
        <name>AMP</name>
        <dbReference type="ChEBI" id="CHEBI:456215"/>
    </ligand>
</feature>
<evidence type="ECO:0000256" key="12">
    <source>
        <dbReference type="ARBA" id="ARBA00023239"/>
    </source>
</evidence>
<evidence type="ECO:0000256" key="16">
    <source>
        <dbReference type="ARBA" id="ARBA00049209"/>
    </source>
</evidence>
<comment type="caution">
    <text evidence="18">Lacks conserved residue(s) required for the propagation of feature annotation.</text>
</comment>
<feature type="binding site" evidence="17">
    <location>
        <position position="451"/>
    </location>
    <ligand>
        <name>AMP</name>
        <dbReference type="ChEBI" id="CHEBI:456215"/>
    </ligand>
</feature>
<dbReference type="EMBL" id="CP027667">
    <property type="protein sequence ID" value="AVO51216.1"/>
    <property type="molecule type" value="Genomic_DNA"/>
</dbReference>
<comment type="catalytic activity">
    <reaction evidence="16 17 19">
        <text>(6S)-NADPHX + ADP = AMP + phosphate + NADPH + H(+)</text>
        <dbReference type="Rhea" id="RHEA:32235"/>
        <dbReference type="ChEBI" id="CHEBI:15378"/>
        <dbReference type="ChEBI" id="CHEBI:43474"/>
        <dbReference type="ChEBI" id="CHEBI:57783"/>
        <dbReference type="ChEBI" id="CHEBI:64076"/>
        <dbReference type="ChEBI" id="CHEBI:456215"/>
        <dbReference type="ChEBI" id="CHEBI:456216"/>
        <dbReference type="EC" id="4.2.1.136"/>
    </reaction>
</comment>
<keyword evidence="23" id="KW-1185">Reference proteome</keyword>
<reference evidence="22 23" key="1">
    <citation type="submission" date="2018-03" db="EMBL/GenBank/DDBJ databases">
        <title>Genome sequencing of Melaminivora sp.</title>
        <authorList>
            <person name="Kim S.-J."/>
            <person name="Heo J."/>
            <person name="Ahn J.-H."/>
            <person name="Kwon S.-W."/>
        </authorList>
    </citation>
    <scope>NUCLEOTIDE SEQUENCE [LARGE SCALE GENOMIC DNA]</scope>
    <source>
        <strain evidence="22 23">SC2-9</strain>
    </source>
</reference>
<name>A0A2R3QHI7_9BURK</name>
<dbReference type="InterPro" id="IPR030677">
    <property type="entry name" value="Nnr"/>
</dbReference>
<feature type="binding site" evidence="17">
    <location>
        <position position="452"/>
    </location>
    <ligand>
        <name>(6S)-NADPHX</name>
        <dbReference type="ChEBI" id="CHEBI:64076"/>
    </ligand>
</feature>
<evidence type="ECO:0000256" key="18">
    <source>
        <dbReference type="HAMAP-Rule" id="MF_01966"/>
    </source>
</evidence>
<feature type="domain" description="YjeF N-terminal" evidence="21">
    <location>
        <begin position="18"/>
        <end position="229"/>
    </location>
</feature>
<keyword evidence="5 18" id="KW-0479">Metal-binding</keyword>
<feature type="binding site" evidence="18">
    <location>
        <begin position="64"/>
        <end position="68"/>
    </location>
    <ligand>
        <name>(6S)-NADPHX</name>
        <dbReference type="ChEBI" id="CHEBI:64076"/>
    </ligand>
</feature>
<evidence type="ECO:0000256" key="1">
    <source>
        <dbReference type="ARBA" id="ARBA00000013"/>
    </source>
</evidence>
<comment type="function">
    <text evidence="17">Catalyzes the dehydration of the S-form of NAD(P)HX at the expense of ADP, which is converted to AMP. Together with NAD(P)HX epimerase, which catalyzes the epimerization of the S- and R-forms, the enzyme allows the repair of both epimers of NAD(P)HX, a damaged form of NAD(P)H that is a result of enzymatic or heat-dependent hydration.</text>
</comment>
<comment type="catalytic activity">
    <reaction evidence="2 18 19">
        <text>(6R)-NADPHX = (6S)-NADPHX</text>
        <dbReference type="Rhea" id="RHEA:32227"/>
        <dbReference type="ChEBI" id="CHEBI:64076"/>
        <dbReference type="ChEBI" id="CHEBI:64077"/>
        <dbReference type="EC" id="5.1.99.6"/>
    </reaction>
</comment>
<evidence type="ECO:0000256" key="7">
    <source>
        <dbReference type="ARBA" id="ARBA00022840"/>
    </source>
</evidence>
<feature type="binding site" evidence="17">
    <location>
        <position position="385"/>
    </location>
    <ligand>
        <name>(6S)-NADPHX</name>
        <dbReference type="ChEBI" id="CHEBI:64076"/>
    </ligand>
</feature>
<dbReference type="InterPro" id="IPR004443">
    <property type="entry name" value="YjeF_N_dom"/>
</dbReference>
<keyword evidence="8 17" id="KW-0521">NADP</keyword>
<dbReference type="AlphaFoldDB" id="A0A2R3QHI7"/>
<evidence type="ECO:0000256" key="5">
    <source>
        <dbReference type="ARBA" id="ARBA00022723"/>
    </source>
</evidence>
<keyword evidence="9 18" id="KW-0630">Potassium</keyword>
<dbReference type="PROSITE" id="PS01050">
    <property type="entry name" value="YJEF_C_2"/>
    <property type="match status" value="1"/>
</dbReference>
<dbReference type="CDD" id="cd01171">
    <property type="entry name" value="YXKO-related"/>
    <property type="match status" value="1"/>
</dbReference>
<dbReference type="Pfam" id="PF01256">
    <property type="entry name" value="Carb_kinase"/>
    <property type="match status" value="1"/>
</dbReference>
<keyword evidence="10 17" id="KW-0520">NAD</keyword>
<evidence type="ECO:0000256" key="2">
    <source>
        <dbReference type="ARBA" id="ARBA00000909"/>
    </source>
</evidence>
<feature type="binding site" evidence="18">
    <location>
        <position position="166"/>
    </location>
    <ligand>
        <name>(6S)-NADPHX</name>
        <dbReference type="ChEBI" id="CHEBI:64076"/>
    </ligand>
</feature>
<dbReference type="SUPFAM" id="SSF53613">
    <property type="entry name" value="Ribokinase-like"/>
    <property type="match status" value="1"/>
</dbReference>
<dbReference type="EC" id="5.1.99.6" evidence="19"/>
<evidence type="ECO:0000256" key="19">
    <source>
        <dbReference type="PIRNR" id="PIRNR017184"/>
    </source>
</evidence>
<evidence type="ECO:0000256" key="6">
    <source>
        <dbReference type="ARBA" id="ARBA00022741"/>
    </source>
</evidence>
<evidence type="ECO:0000256" key="13">
    <source>
        <dbReference type="ARBA" id="ARBA00023268"/>
    </source>
</evidence>
<dbReference type="Proteomes" id="UP000237925">
    <property type="component" value="Chromosome"/>
</dbReference>
<feature type="binding site" evidence="18">
    <location>
        <position position="65"/>
    </location>
    <ligand>
        <name>K(+)</name>
        <dbReference type="ChEBI" id="CHEBI:29103"/>
    </ligand>
</feature>
<dbReference type="PROSITE" id="PS51385">
    <property type="entry name" value="YJEF_N"/>
    <property type="match status" value="1"/>
</dbReference>
<evidence type="ECO:0000256" key="17">
    <source>
        <dbReference type="HAMAP-Rule" id="MF_01965"/>
    </source>
</evidence>
<dbReference type="GO" id="GO:0052855">
    <property type="term" value="F:ADP-dependent NAD(P)H-hydrate dehydratase activity"/>
    <property type="evidence" value="ECO:0007669"/>
    <property type="project" value="UniProtKB-UniRule"/>
</dbReference>
<protein>
    <recommendedName>
        <fullName evidence="19">Bifunctional NAD(P)H-hydrate repair enzyme</fullName>
    </recommendedName>
    <alternativeName>
        <fullName evidence="19">Nicotinamide nucleotide repair protein</fullName>
    </alternativeName>
    <domain>
        <recommendedName>
            <fullName evidence="19">ADP-dependent (S)-NAD(P)H-hydrate dehydratase</fullName>
            <ecNumber evidence="19">4.2.1.136</ecNumber>
        </recommendedName>
        <alternativeName>
            <fullName evidence="19">ADP-dependent NAD(P)HX dehydratase</fullName>
        </alternativeName>
    </domain>
    <domain>
        <recommendedName>
            <fullName evidence="19">NAD(P)H-hydrate epimerase</fullName>
            <ecNumber evidence="19">5.1.99.6</ecNumber>
        </recommendedName>
    </domain>
</protein>
<dbReference type="InterPro" id="IPR036652">
    <property type="entry name" value="YjeF_N_dom_sf"/>
</dbReference>
<dbReference type="KEGG" id="mela:C6568_17590"/>
<dbReference type="PANTHER" id="PTHR12592">
    <property type="entry name" value="ATP-DEPENDENT (S)-NAD(P)H-HYDRATE DEHYDRATASE FAMILY MEMBER"/>
    <property type="match status" value="1"/>
</dbReference>
<evidence type="ECO:0000256" key="11">
    <source>
        <dbReference type="ARBA" id="ARBA00023235"/>
    </source>
</evidence>
<feature type="domain" description="YjeF C-terminal" evidence="20">
    <location>
        <begin position="231"/>
        <end position="505"/>
    </location>
</feature>
<dbReference type="SUPFAM" id="SSF64153">
    <property type="entry name" value="YjeF N-terminal domain-like"/>
    <property type="match status" value="1"/>
</dbReference>
<comment type="cofactor">
    <cofactor evidence="17">
        <name>Mg(2+)</name>
        <dbReference type="ChEBI" id="CHEBI:18420"/>
    </cofactor>
</comment>
<dbReference type="PROSITE" id="PS51383">
    <property type="entry name" value="YJEF_C_3"/>
    <property type="match status" value="1"/>
</dbReference>
<keyword evidence="7 17" id="KW-0067">ATP-binding</keyword>
<dbReference type="GO" id="GO:0110051">
    <property type="term" value="P:metabolite repair"/>
    <property type="evidence" value="ECO:0007669"/>
    <property type="project" value="TreeGrafter"/>
</dbReference>
<evidence type="ECO:0000256" key="8">
    <source>
        <dbReference type="ARBA" id="ARBA00022857"/>
    </source>
</evidence>
<dbReference type="PIRSF" id="PIRSF017184">
    <property type="entry name" value="Nnr"/>
    <property type="match status" value="1"/>
</dbReference>
<feature type="binding site" evidence="18">
    <location>
        <position position="128"/>
    </location>
    <ligand>
        <name>K(+)</name>
        <dbReference type="ChEBI" id="CHEBI:29103"/>
    </ligand>
</feature>
<proteinExistence type="inferred from homology"/>
<keyword evidence="6 17" id="KW-0547">Nucleotide-binding</keyword>
<comment type="similarity">
    <text evidence="17">Belongs to the NnrD/CARKD family.</text>
</comment>
<dbReference type="OrthoDB" id="9806925at2"/>
<dbReference type="Gene3D" id="3.40.50.10260">
    <property type="entry name" value="YjeF N-terminal domain"/>
    <property type="match status" value="1"/>
</dbReference>
<feature type="binding site" evidence="17">
    <location>
        <position position="272"/>
    </location>
    <ligand>
        <name>(6S)-NADPHX</name>
        <dbReference type="ChEBI" id="CHEBI:64076"/>
    </ligand>
</feature>